<name>A0A7W3XQA2_9BACL</name>
<evidence type="ECO:0000313" key="2">
    <source>
        <dbReference type="Proteomes" id="UP000567067"/>
    </source>
</evidence>
<dbReference type="RefSeq" id="WP_182534458.1">
    <property type="nucleotide sequence ID" value="NZ_JACJIP010000003.1"/>
</dbReference>
<dbReference type="Proteomes" id="UP000567067">
    <property type="component" value="Unassembled WGS sequence"/>
</dbReference>
<reference evidence="1 2" key="1">
    <citation type="submission" date="2020-08" db="EMBL/GenBank/DDBJ databases">
        <title>Genomic Encyclopedia of Type Strains, Phase III (KMG-III): the genomes of soil and plant-associated and newly described type strains.</title>
        <authorList>
            <person name="Whitman W."/>
        </authorList>
    </citation>
    <scope>NUCLEOTIDE SEQUENCE [LARGE SCALE GENOMIC DNA]</scope>
    <source>
        <strain evidence="1 2">CECT 8693</strain>
    </source>
</reference>
<dbReference type="EMBL" id="JACJIP010000003">
    <property type="protein sequence ID" value="MBA9084303.1"/>
    <property type="molecule type" value="Genomic_DNA"/>
</dbReference>
<organism evidence="1 2">
    <name type="scientific">Fontibacillus solani</name>
    <dbReference type="NCBI Taxonomy" id="1572857"/>
    <lineage>
        <taxon>Bacteria</taxon>
        <taxon>Bacillati</taxon>
        <taxon>Bacillota</taxon>
        <taxon>Bacilli</taxon>
        <taxon>Bacillales</taxon>
        <taxon>Paenibacillaceae</taxon>
        <taxon>Fontibacillus</taxon>
    </lineage>
</organism>
<evidence type="ECO:0000313" key="1">
    <source>
        <dbReference type="EMBL" id="MBA9084303.1"/>
    </source>
</evidence>
<sequence length="45" mass="5405">MPEQYPFLDTERYMWITLQITDRSIAGWYGNNSNKKERSSKSAYK</sequence>
<comment type="caution">
    <text evidence="1">The sequence shown here is derived from an EMBL/GenBank/DDBJ whole genome shotgun (WGS) entry which is preliminary data.</text>
</comment>
<keyword evidence="2" id="KW-1185">Reference proteome</keyword>
<protein>
    <submittedName>
        <fullName evidence="1">Uncharacterized protein</fullName>
    </submittedName>
</protein>
<proteinExistence type="predicted"/>
<dbReference type="AlphaFoldDB" id="A0A7W3XQA2"/>
<accession>A0A7W3XQA2</accession>
<gene>
    <name evidence="1" type="ORF">FHR92_000757</name>
</gene>